<sequence length="203" mass="22691">FTDEEKNTVKWIKENFGEEAARYTILLFTRGDQLGKPIKEFLAENKQINELVDQCKGRYHVFDNTDGNNRSQVTELLKKIHKMVMENGGDHYTNEMYKETQRKIEEEEKKQREEEEKLRLEIEKNIREDERRRIKKKAKDVAIAGAGVAGVVAGGAAMVVAGGVVVPAALIAGGAAVAGGVGVKAMVEKFKEKEQKEKAANLT</sequence>
<reference evidence="7 8" key="1">
    <citation type="submission" date="2024-05" db="EMBL/GenBank/DDBJ databases">
        <title>Genome sequencing and assembly of Indian major carp, Cirrhinus mrigala (Hamilton, 1822).</title>
        <authorList>
            <person name="Mohindra V."/>
            <person name="Chowdhury L.M."/>
            <person name="Lal K."/>
            <person name="Jena J.K."/>
        </authorList>
    </citation>
    <scope>NUCLEOTIDE SEQUENCE [LARGE SCALE GENOMIC DNA]</scope>
    <source>
        <strain evidence="7">CM1030</strain>
        <tissue evidence="7">Blood</tissue>
    </source>
</reference>
<proteinExistence type="inferred from homology"/>
<keyword evidence="5" id="KW-1133">Transmembrane helix</keyword>
<evidence type="ECO:0000256" key="5">
    <source>
        <dbReference type="SAM" id="Phobius"/>
    </source>
</evidence>
<organism evidence="7 8">
    <name type="scientific">Cirrhinus mrigala</name>
    <name type="common">Mrigala</name>
    <dbReference type="NCBI Taxonomy" id="683832"/>
    <lineage>
        <taxon>Eukaryota</taxon>
        <taxon>Metazoa</taxon>
        <taxon>Chordata</taxon>
        <taxon>Craniata</taxon>
        <taxon>Vertebrata</taxon>
        <taxon>Euteleostomi</taxon>
        <taxon>Actinopterygii</taxon>
        <taxon>Neopterygii</taxon>
        <taxon>Teleostei</taxon>
        <taxon>Ostariophysi</taxon>
        <taxon>Cypriniformes</taxon>
        <taxon>Cyprinidae</taxon>
        <taxon>Labeoninae</taxon>
        <taxon>Labeonini</taxon>
        <taxon>Cirrhinus</taxon>
    </lineage>
</organism>
<dbReference type="PROSITE" id="PS51720">
    <property type="entry name" value="G_AIG1"/>
    <property type="match status" value="1"/>
</dbReference>
<dbReference type="Gene3D" id="3.40.50.300">
    <property type="entry name" value="P-loop containing nucleotide triphosphate hydrolases"/>
    <property type="match status" value="1"/>
</dbReference>
<comment type="caution">
    <text evidence="7">The sequence shown here is derived from an EMBL/GenBank/DDBJ whole genome shotgun (WGS) entry which is preliminary data.</text>
</comment>
<keyword evidence="5" id="KW-0812">Transmembrane</keyword>
<evidence type="ECO:0000256" key="4">
    <source>
        <dbReference type="SAM" id="Coils"/>
    </source>
</evidence>
<dbReference type="PANTHER" id="PTHR10903:SF188">
    <property type="entry name" value="GTPASE IMAP FAMILY MEMBER 2-LIKE-RELATED"/>
    <property type="match status" value="1"/>
</dbReference>
<dbReference type="GO" id="GO:0005525">
    <property type="term" value="F:GTP binding"/>
    <property type="evidence" value="ECO:0007669"/>
    <property type="project" value="UniProtKB-KW"/>
</dbReference>
<dbReference type="InterPro" id="IPR027417">
    <property type="entry name" value="P-loop_NTPase"/>
</dbReference>
<keyword evidence="3" id="KW-0342">GTP-binding</keyword>
<evidence type="ECO:0000256" key="3">
    <source>
        <dbReference type="ARBA" id="ARBA00023134"/>
    </source>
</evidence>
<dbReference type="InterPro" id="IPR045058">
    <property type="entry name" value="GIMA/IAN/Toc"/>
</dbReference>
<keyword evidence="8" id="KW-1185">Reference proteome</keyword>
<keyword evidence="4" id="KW-0175">Coiled coil</keyword>
<dbReference type="AlphaFoldDB" id="A0ABD0Q2G8"/>
<gene>
    <name evidence="7" type="ORF">M9458_022884</name>
</gene>
<dbReference type="InterPro" id="IPR006703">
    <property type="entry name" value="G_AIG1"/>
</dbReference>
<keyword evidence="5" id="KW-0472">Membrane</keyword>
<evidence type="ECO:0000313" key="8">
    <source>
        <dbReference type="Proteomes" id="UP001529510"/>
    </source>
</evidence>
<feature type="non-terminal residue" evidence="7">
    <location>
        <position position="1"/>
    </location>
</feature>
<comment type="similarity">
    <text evidence="1">Belongs to the TRAFAC class TrmE-Era-EngA-EngB-Septin-like GTPase superfamily. AIG1/Toc34/Toc159-like paraseptin GTPase family. IAN subfamily.</text>
</comment>
<dbReference type="EMBL" id="JAMKFB020000011">
    <property type="protein sequence ID" value="KAL0180478.1"/>
    <property type="molecule type" value="Genomic_DNA"/>
</dbReference>
<dbReference type="Pfam" id="PF04548">
    <property type="entry name" value="AIG1"/>
    <property type="match status" value="1"/>
</dbReference>
<feature type="transmembrane region" description="Helical" evidence="5">
    <location>
        <begin position="141"/>
        <end position="162"/>
    </location>
</feature>
<feature type="transmembrane region" description="Helical" evidence="5">
    <location>
        <begin position="168"/>
        <end position="187"/>
    </location>
</feature>
<keyword evidence="2" id="KW-0547">Nucleotide-binding</keyword>
<feature type="coiled-coil region" evidence="4">
    <location>
        <begin position="94"/>
        <end position="132"/>
    </location>
</feature>
<dbReference type="PANTHER" id="PTHR10903">
    <property type="entry name" value="GTPASE, IMAP FAMILY MEMBER-RELATED"/>
    <property type="match status" value="1"/>
</dbReference>
<evidence type="ECO:0000259" key="6">
    <source>
        <dbReference type="PROSITE" id="PS51720"/>
    </source>
</evidence>
<dbReference type="Proteomes" id="UP001529510">
    <property type="component" value="Unassembled WGS sequence"/>
</dbReference>
<feature type="domain" description="AIG1-type G" evidence="6">
    <location>
        <begin position="1"/>
        <end position="101"/>
    </location>
</feature>
<evidence type="ECO:0000256" key="2">
    <source>
        <dbReference type="ARBA" id="ARBA00022741"/>
    </source>
</evidence>
<protein>
    <recommendedName>
        <fullName evidence="6">AIG1-type G domain-containing protein</fullName>
    </recommendedName>
</protein>
<evidence type="ECO:0000256" key="1">
    <source>
        <dbReference type="ARBA" id="ARBA00008535"/>
    </source>
</evidence>
<name>A0ABD0Q2G8_CIRMR</name>
<evidence type="ECO:0000313" key="7">
    <source>
        <dbReference type="EMBL" id="KAL0180478.1"/>
    </source>
</evidence>
<accession>A0ABD0Q2G8</accession>